<keyword evidence="2" id="KW-0378">Hydrolase</keyword>
<evidence type="ECO:0000313" key="6">
    <source>
        <dbReference type="Proteomes" id="UP000606172"/>
    </source>
</evidence>
<evidence type="ECO:0000259" key="4">
    <source>
        <dbReference type="SMART" id="SM00479"/>
    </source>
</evidence>
<dbReference type="InterPro" id="IPR012337">
    <property type="entry name" value="RNaseH-like_sf"/>
</dbReference>
<dbReference type="Proteomes" id="UP000606172">
    <property type="component" value="Unassembled WGS sequence"/>
</dbReference>
<dbReference type="Gene3D" id="3.30.420.10">
    <property type="entry name" value="Ribonuclease H-like superfamily/Ribonuclease H"/>
    <property type="match status" value="1"/>
</dbReference>
<dbReference type="GO" id="GO:0008408">
    <property type="term" value="F:3'-5' exonuclease activity"/>
    <property type="evidence" value="ECO:0007669"/>
    <property type="project" value="TreeGrafter"/>
</dbReference>
<keyword evidence="1" id="KW-0540">Nuclease</keyword>
<proteinExistence type="predicted"/>
<protein>
    <recommendedName>
        <fullName evidence="4">Exonuclease domain-containing protein</fullName>
    </recommendedName>
</protein>
<evidence type="ECO:0000256" key="3">
    <source>
        <dbReference type="ARBA" id="ARBA00022839"/>
    </source>
</evidence>
<dbReference type="GO" id="GO:0003676">
    <property type="term" value="F:nucleic acid binding"/>
    <property type="evidence" value="ECO:0007669"/>
    <property type="project" value="InterPro"/>
</dbReference>
<reference evidence="5" key="1">
    <citation type="submission" date="2021-01" db="EMBL/GenBank/DDBJ databases">
        <title>Whole genome shotgun sequence of Sinosporangium siamense NBRC 109515.</title>
        <authorList>
            <person name="Komaki H."/>
            <person name="Tamura T."/>
        </authorList>
    </citation>
    <scope>NUCLEOTIDE SEQUENCE</scope>
    <source>
        <strain evidence="5">NBRC 109515</strain>
    </source>
</reference>
<dbReference type="AlphaFoldDB" id="A0A919RJR2"/>
<dbReference type="EMBL" id="BOOW01000034">
    <property type="protein sequence ID" value="GII95125.1"/>
    <property type="molecule type" value="Genomic_DNA"/>
</dbReference>
<accession>A0A919RJR2</accession>
<evidence type="ECO:0000313" key="5">
    <source>
        <dbReference type="EMBL" id="GII95125.1"/>
    </source>
</evidence>
<dbReference type="CDD" id="cd06127">
    <property type="entry name" value="DEDDh"/>
    <property type="match status" value="1"/>
</dbReference>
<sequence length="211" mass="22851">MLDRPWTAAPLVVVDLEGTGAQDREHEAILEIALIPLSGGRLDMSTAFTSLINPGRPVPRRPWISPGINDAVLRNAPASFEVEPELVTRLGGAWLVGHNVGVDWRLLHRRHPSVGPAGLIDTLRLARRSGHGRRASLISLVDEYSLRDDVDRRVPAGRPHRALWDAAATGLLLAKLFAGHWNKEPTLGELLAAGGPPSDPAVSDGAQEQLW</sequence>
<dbReference type="RefSeq" id="WP_204030210.1">
    <property type="nucleotide sequence ID" value="NZ_BOOW01000034.1"/>
</dbReference>
<name>A0A919RJR2_9ACTN</name>
<keyword evidence="3" id="KW-0269">Exonuclease</keyword>
<dbReference type="SMART" id="SM00479">
    <property type="entry name" value="EXOIII"/>
    <property type="match status" value="1"/>
</dbReference>
<dbReference type="SUPFAM" id="SSF53098">
    <property type="entry name" value="Ribonuclease H-like"/>
    <property type="match status" value="1"/>
</dbReference>
<dbReference type="PANTHER" id="PTHR30231:SF4">
    <property type="entry name" value="PROTEIN NEN2"/>
    <property type="match status" value="1"/>
</dbReference>
<evidence type="ECO:0000256" key="2">
    <source>
        <dbReference type="ARBA" id="ARBA00022801"/>
    </source>
</evidence>
<organism evidence="5 6">
    <name type="scientific">Sinosporangium siamense</name>
    <dbReference type="NCBI Taxonomy" id="1367973"/>
    <lineage>
        <taxon>Bacteria</taxon>
        <taxon>Bacillati</taxon>
        <taxon>Actinomycetota</taxon>
        <taxon>Actinomycetes</taxon>
        <taxon>Streptosporangiales</taxon>
        <taxon>Streptosporangiaceae</taxon>
        <taxon>Sinosporangium</taxon>
    </lineage>
</organism>
<dbReference type="GO" id="GO:0005829">
    <property type="term" value="C:cytosol"/>
    <property type="evidence" value="ECO:0007669"/>
    <property type="project" value="TreeGrafter"/>
</dbReference>
<gene>
    <name evidence="5" type="ORF">Ssi02_53560</name>
</gene>
<keyword evidence="6" id="KW-1185">Reference proteome</keyword>
<feature type="domain" description="Exonuclease" evidence="4">
    <location>
        <begin position="10"/>
        <end position="182"/>
    </location>
</feature>
<comment type="caution">
    <text evidence="5">The sequence shown here is derived from an EMBL/GenBank/DDBJ whole genome shotgun (WGS) entry which is preliminary data.</text>
</comment>
<evidence type="ECO:0000256" key="1">
    <source>
        <dbReference type="ARBA" id="ARBA00022722"/>
    </source>
</evidence>
<dbReference type="Pfam" id="PF00929">
    <property type="entry name" value="RNase_T"/>
    <property type="match status" value="1"/>
</dbReference>
<dbReference type="PANTHER" id="PTHR30231">
    <property type="entry name" value="DNA POLYMERASE III SUBUNIT EPSILON"/>
    <property type="match status" value="1"/>
</dbReference>
<dbReference type="InterPro" id="IPR036397">
    <property type="entry name" value="RNaseH_sf"/>
</dbReference>
<dbReference type="InterPro" id="IPR013520">
    <property type="entry name" value="Ribonucl_H"/>
</dbReference>